<reference evidence="1 2" key="1">
    <citation type="submission" date="2023-12" db="EMBL/GenBank/DDBJ databases">
        <title>Description of new species of Mycobacterium terrae complex isolated from sewage at the Sao Paulo Zoological Park Foundation in Brazil.</title>
        <authorList>
            <person name="Romagnoli C.L."/>
            <person name="Conceicao E.C."/>
            <person name="Machado E."/>
            <person name="Barreto L.B.P.F."/>
            <person name="Sharma A."/>
            <person name="Silva N.M."/>
            <person name="Marques L.E."/>
            <person name="Juliana M.A."/>
            <person name="Lourenco M.C.S."/>
            <person name="Digiampietri L.A."/>
            <person name="Suffys P.N."/>
            <person name="Viana-Niero C."/>
        </authorList>
    </citation>
    <scope>NUCLEOTIDE SEQUENCE [LARGE SCALE GENOMIC DNA]</scope>
    <source>
        <strain evidence="1 2">MYC017</strain>
    </source>
</reference>
<evidence type="ECO:0000313" key="2">
    <source>
        <dbReference type="Proteomes" id="UP001299283"/>
    </source>
</evidence>
<dbReference type="Proteomes" id="UP001299283">
    <property type="component" value="Unassembled WGS sequence"/>
</dbReference>
<name>A0ABU5YUQ3_9MYCO</name>
<sequence>MTTAALERWRSERCAALDSLEAVHERVTERRRGRQYATEHLNLALFARLAAEFQGFCRDLHDDAVLMIVADLDGVAGADIHRQLLRAALTRSRKLDRGNASPGNIGNDFGYLGMAFWSDVRQRYSTKGPRWNTILESLNVVRNAAAHSDAAKLAEMRSRHPLTLRTFRAWRRALNDAASGFEAVASAYLADETGRVIAGGGSGGEA</sequence>
<organism evidence="1 2">
    <name type="scientific">[Mycobacterium] vasticus</name>
    <dbReference type="NCBI Taxonomy" id="2875777"/>
    <lineage>
        <taxon>Bacteria</taxon>
        <taxon>Bacillati</taxon>
        <taxon>Actinomycetota</taxon>
        <taxon>Actinomycetes</taxon>
        <taxon>Mycobacteriales</taxon>
        <taxon>Mycobacteriaceae</taxon>
        <taxon>Mycolicibacter</taxon>
    </lineage>
</organism>
<proteinExistence type="predicted"/>
<dbReference type="EMBL" id="JAYJJQ010000004">
    <property type="protein sequence ID" value="MEB3068838.1"/>
    <property type="molecule type" value="Genomic_DNA"/>
</dbReference>
<keyword evidence="2" id="KW-1185">Reference proteome</keyword>
<protein>
    <recommendedName>
        <fullName evidence="3">RiboL-PSP-HEPN domain-containing protein</fullName>
    </recommendedName>
</protein>
<evidence type="ECO:0008006" key="3">
    <source>
        <dbReference type="Google" id="ProtNLM"/>
    </source>
</evidence>
<comment type="caution">
    <text evidence="1">The sequence shown here is derived from an EMBL/GenBank/DDBJ whole genome shotgun (WGS) entry which is preliminary data.</text>
</comment>
<accession>A0ABU5YUQ3</accession>
<evidence type="ECO:0000313" key="1">
    <source>
        <dbReference type="EMBL" id="MEB3068838.1"/>
    </source>
</evidence>
<gene>
    <name evidence="1" type="ORF">K5L39_06550</name>
</gene>
<dbReference type="RefSeq" id="WP_225398986.1">
    <property type="nucleotide sequence ID" value="NZ_JAYJJQ010000004.1"/>
</dbReference>